<protein>
    <submittedName>
        <fullName evidence="5">Transcriptional regulator, AraC family</fullName>
    </submittedName>
</protein>
<dbReference type="GO" id="GO:0043565">
    <property type="term" value="F:sequence-specific DNA binding"/>
    <property type="evidence" value="ECO:0007669"/>
    <property type="project" value="InterPro"/>
</dbReference>
<dbReference type="Gene3D" id="1.10.10.60">
    <property type="entry name" value="Homeodomain-like"/>
    <property type="match status" value="2"/>
</dbReference>
<dbReference type="InterPro" id="IPR011051">
    <property type="entry name" value="RmlC_Cupin_sf"/>
</dbReference>
<dbReference type="InterPro" id="IPR018060">
    <property type="entry name" value="HTH_AraC"/>
</dbReference>
<dbReference type="PANTHER" id="PTHR43280:SF2">
    <property type="entry name" value="HTH-TYPE TRANSCRIPTIONAL REGULATOR EXSA"/>
    <property type="match status" value="1"/>
</dbReference>
<organism evidence="5 6">
    <name type="scientific">Lutibacter maritimus</name>
    <dbReference type="NCBI Taxonomy" id="593133"/>
    <lineage>
        <taxon>Bacteria</taxon>
        <taxon>Pseudomonadati</taxon>
        <taxon>Bacteroidota</taxon>
        <taxon>Flavobacteriia</taxon>
        <taxon>Flavobacteriales</taxon>
        <taxon>Flavobacteriaceae</taxon>
        <taxon>Lutibacter</taxon>
    </lineage>
</organism>
<dbReference type="Gene3D" id="2.60.120.10">
    <property type="entry name" value="Jelly Rolls"/>
    <property type="match status" value="1"/>
</dbReference>
<keyword evidence="6" id="KW-1185">Reference proteome</keyword>
<dbReference type="EMBL" id="FOZP01000004">
    <property type="protein sequence ID" value="SFS54293.1"/>
    <property type="molecule type" value="Genomic_DNA"/>
</dbReference>
<proteinExistence type="predicted"/>
<evidence type="ECO:0000256" key="2">
    <source>
        <dbReference type="ARBA" id="ARBA00023125"/>
    </source>
</evidence>
<reference evidence="6" key="1">
    <citation type="submission" date="2016-10" db="EMBL/GenBank/DDBJ databases">
        <authorList>
            <person name="Varghese N."/>
            <person name="Submissions S."/>
        </authorList>
    </citation>
    <scope>NUCLEOTIDE SEQUENCE [LARGE SCALE GENOMIC DNA]</scope>
    <source>
        <strain evidence="6">DSM 24450</strain>
    </source>
</reference>
<keyword evidence="1" id="KW-0805">Transcription regulation</keyword>
<dbReference type="GO" id="GO:0003700">
    <property type="term" value="F:DNA-binding transcription factor activity"/>
    <property type="evidence" value="ECO:0007669"/>
    <property type="project" value="InterPro"/>
</dbReference>
<sequence length="280" mass="32529">MKVLPFTIPKPENVTLYTEQYKGETFYEKLHQHKEIQISSVIVGEGTYIIGDCVGEFKEGDIFVIGENLPHVFKRDDAFEQQCEMSTVFFSKNSYGEHFFDLPEFEHFQNFFNNAILGYEVLSNKEELNLLLYNIKSLSKYEQFTSFLEILNIISSAQKRKLSSMINLKKYAGDEGKRMSDIFKYTMDNFHKEITLNEVADIANMTPNAFCRYFKQRTTKTFVNFLIDVRIGNACKLLAKNNDLSITEISYKSGFNNLANFNRKFKAVKGVTPSEYKKKH</sequence>
<evidence type="ECO:0000313" key="5">
    <source>
        <dbReference type="EMBL" id="SFS54293.1"/>
    </source>
</evidence>
<dbReference type="PROSITE" id="PS00041">
    <property type="entry name" value="HTH_ARAC_FAMILY_1"/>
    <property type="match status" value="1"/>
</dbReference>
<dbReference type="InterPro" id="IPR018062">
    <property type="entry name" value="HTH_AraC-typ_CS"/>
</dbReference>
<gene>
    <name evidence="5" type="ORF">SAMN04488006_1981</name>
</gene>
<dbReference type="OrthoDB" id="1410704at2"/>
<feature type="domain" description="HTH araC/xylS-type" evidence="4">
    <location>
        <begin position="180"/>
        <end position="279"/>
    </location>
</feature>
<dbReference type="InterPro" id="IPR020449">
    <property type="entry name" value="Tscrpt_reg_AraC-type_HTH"/>
</dbReference>
<evidence type="ECO:0000256" key="1">
    <source>
        <dbReference type="ARBA" id="ARBA00023015"/>
    </source>
</evidence>
<dbReference type="PANTHER" id="PTHR43280">
    <property type="entry name" value="ARAC-FAMILY TRANSCRIPTIONAL REGULATOR"/>
    <property type="match status" value="1"/>
</dbReference>
<dbReference type="PROSITE" id="PS01124">
    <property type="entry name" value="HTH_ARAC_FAMILY_2"/>
    <property type="match status" value="1"/>
</dbReference>
<keyword evidence="2" id="KW-0238">DNA-binding</keyword>
<evidence type="ECO:0000259" key="4">
    <source>
        <dbReference type="PROSITE" id="PS01124"/>
    </source>
</evidence>
<dbReference type="Pfam" id="PF12833">
    <property type="entry name" value="HTH_18"/>
    <property type="match status" value="1"/>
</dbReference>
<dbReference type="AlphaFoldDB" id="A0A1I6QPA3"/>
<accession>A0A1I6QPA3</accession>
<name>A0A1I6QPA3_9FLAO</name>
<dbReference type="SUPFAM" id="SSF46689">
    <property type="entry name" value="Homeodomain-like"/>
    <property type="match status" value="2"/>
</dbReference>
<dbReference type="InterPro" id="IPR009057">
    <property type="entry name" value="Homeodomain-like_sf"/>
</dbReference>
<dbReference type="SMART" id="SM00342">
    <property type="entry name" value="HTH_ARAC"/>
    <property type="match status" value="1"/>
</dbReference>
<evidence type="ECO:0000256" key="3">
    <source>
        <dbReference type="ARBA" id="ARBA00023163"/>
    </source>
</evidence>
<dbReference type="SUPFAM" id="SSF51182">
    <property type="entry name" value="RmlC-like cupins"/>
    <property type="match status" value="1"/>
</dbReference>
<dbReference type="Proteomes" id="UP000199312">
    <property type="component" value="Unassembled WGS sequence"/>
</dbReference>
<keyword evidence="3" id="KW-0804">Transcription</keyword>
<dbReference type="RefSeq" id="WP_090225473.1">
    <property type="nucleotide sequence ID" value="NZ_FOZP01000004.1"/>
</dbReference>
<dbReference type="STRING" id="593133.SAMN04488006_1981"/>
<evidence type="ECO:0000313" key="6">
    <source>
        <dbReference type="Proteomes" id="UP000199312"/>
    </source>
</evidence>
<dbReference type="InterPro" id="IPR014710">
    <property type="entry name" value="RmlC-like_jellyroll"/>
</dbReference>
<dbReference type="PRINTS" id="PR00032">
    <property type="entry name" value="HTHARAC"/>
</dbReference>